<gene>
    <name evidence="2" type="ORF">AVDCRST_MAG65-1135</name>
</gene>
<sequence length="163" mass="17986">DHRAHRDRRRLAPLRRGPSLRARRSRDRPRPGTRRPLRRRRADPRGHRRRAGCGGARRHRPALPGHRPALRGSRLAGPARRGARARRAGRPAGGARRRHRHARAAEARAPARGDRLDAGRRAGLLGEPQGDHRRGDGLRRAPGGRGGDGGGDARGVATRRARL</sequence>
<name>A0A6J4RKI6_9ACTN</name>
<evidence type="ECO:0000313" key="2">
    <source>
        <dbReference type="EMBL" id="CAA9476201.1"/>
    </source>
</evidence>
<organism evidence="2">
    <name type="scientific">uncultured Solirubrobacteraceae bacterium</name>
    <dbReference type="NCBI Taxonomy" id="1162706"/>
    <lineage>
        <taxon>Bacteria</taxon>
        <taxon>Bacillati</taxon>
        <taxon>Actinomycetota</taxon>
        <taxon>Thermoleophilia</taxon>
        <taxon>Solirubrobacterales</taxon>
        <taxon>Solirubrobacteraceae</taxon>
        <taxon>environmental samples</taxon>
    </lineage>
</organism>
<feature type="compositionally biased region" description="Basic residues" evidence="1">
    <location>
        <begin position="81"/>
        <end position="102"/>
    </location>
</feature>
<protein>
    <submittedName>
        <fullName evidence="2">2-C-methyl-D-erythritol 2,4-cyclodiphosphate synthase</fullName>
        <ecNumber evidence="2">4.6.1.12</ecNumber>
    </submittedName>
</protein>
<feature type="compositionally biased region" description="Low complexity" evidence="1">
    <location>
        <begin position="70"/>
        <end position="80"/>
    </location>
</feature>
<dbReference type="EC" id="4.6.1.12" evidence="2"/>
<feature type="compositionally biased region" description="Basic and acidic residues" evidence="1">
    <location>
        <begin position="129"/>
        <end position="139"/>
    </location>
</feature>
<feature type="non-terminal residue" evidence="2">
    <location>
        <position position="1"/>
    </location>
</feature>
<feature type="non-terminal residue" evidence="2">
    <location>
        <position position="163"/>
    </location>
</feature>
<dbReference type="GO" id="GO:0008685">
    <property type="term" value="F:2-C-methyl-D-erythritol 2,4-cyclodiphosphate synthase activity"/>
    <property type="evidence" value="ECO:0007669"/>
    <property type="project" value="UniProtKB-EC"/>
</dbReference>
<dbReference type="AlphaFoldDB" id="A0A6J4RKI6"/>
<accession>A0A6J4RKI6</accession>
<feature type="compositionally biased region" description="Basic residues" evidence="1">
    <location>
        <begin position="21"/>
        <end position="61"/>
    </location>
</feature>
<feature type="region of interest" description="Disordered" evidence="1">
    <location>
        <begin position="1"/>
        <end position="163"/>
    </location>
</feature>
<feature type="compositionally biased region" description="Gly residues" evidence="1">
    <location>
        <begin position="143"/>
        <end position="153"/>
    </location>
</feature>
<feature type="compositionally biased region" description="Basic residues" evidence="1">
    <location>
        <begin position="1"/>
        <end position="13"/>
    </location>
</feature>
<proteinExistence type="predicted"/>
<evidence type="ECO:0000256" key="1">
    <source>
        <dbReference type="SAM" id="MobiDB-lite"/>
    </source>
</evidence>
<dbReference type="EMBL" id="CADCVL010000185">
    <property type="protein sequence ID" value="CAA9476201.1"/>
    <property type="molecule type" value="Genomic_DNA"/>
</dbReference>
<keyword evidence="2" id="KW-0456">Lyase</keyword>
<reference evidence="2" key="1">
    <citation type="submission" date="2020-02" db="EMBL/GenBank/DDBJ databases">
        <authorList>
            <person name="Meier V. D."/>
        </authorList>
    </citation>
    <scope>NUCLEOTIDE SEQUENCE</scope>
    <source>
        <strain evidence="2">AVDCRST_MAG65</strain>
    </source>
</reference>
<feature type="compositionally biased region" description="Basic and acidic residues" evidence="1">
    <location>
        <begin position="103"/>
        <end position="120"/>
    </location>
</feature>